<accession>A0A9Q9SE69</accession>
<evidence type="ECO:0000313" key="3">
    <source>
        <dbReference type="Proteomes" id="UP000494172"/>
    </source>
</evidence>
<dbReference type="EMBL" id="CABVPX010000003">
    <property type="protein sequence ID" value="VWB24287.1"/>
    <property type="molecule type" value="Genomic_DNA"/>
</dbReference>
<dbReference type="Proteomes" id="UP000494172">
    <property type="component" value="Unassembled WGS sequence"/>
</dbReference>
<dbReference type="AlphaFoldDB" id="A0A9Q9SE69"/>
<name>A0A9Q9SE69_9BURK</name>
<reference evidence="2 3" key="1">
    <citation type="submission" date="2019-09" db="EMBL/GenBank/DDBJ databases">
        <authorList>
            <person name="Depoorter E."/>
        </authorList>
    </citation>
    <scope>NUCLEOTIDE SEQUENCE [LARGE SCALE GENOMIC DNA]</scope>
    <source>
        <strain evidence="2">LMG 24066</strain>
    </source>
</reference>
<sequence length="316" mass="34880">MSDAIKRLPGNLRLGGTKLYHGQCTGASPQPDGVRRVNMQCVELETYANFTRGGSAGFVGMSVIVTIATTILGISIVGLDEMTVQIAMNMLICAPLLTGMAFLFYYASGAHRCRGGFIRIHRGTRKLYFIYPNDLTRLHVLDWDQLEVLAGYIPIVSASGYASRHPLYLIGVDHAMTPPTEICAAAGNLGMVDGDRSARSLWAYLQAFMAHGPEGLPEPPPLPPRLSRGQATLQPYRDWYAGLRRTLARPYGKLWAPVTIPLWLGWLLINAFPDSVGAWLQYHVPYATFSNEIDELCGFAETRKPVIRVNCEIIEP</sequence>
<comment type="caution">
    <text evidence="2">The sequence shown here is derived from an EMBL/GenBank/DDBJ whole genome shotgun (WGS) entry which is preliminary data.</text>
</comment>
<organism evidence="2 3">
    <name type="scientific">Burkholderia arboris</name>
    <dbReference type="NCBI Taxonomy" id="488730"/>
    <lineage>
        <taxon>Bacteria</taxon>
        <taxon>Pseudomonadati</taxon>
        <taxon>Pseudomonadota</taxon>
        <taxon>Betaproteobacteria</taxon>
        <taxon>Burkholderiales</taxon>
        <taxon>Burkholderiaceae</taxon>
        <taxon>Burkholderia</taxon>
        <taxon>Burkholderia cepacia complex</taxon>
    </lineage>
</organism>
<feature type="transmembrane region" description="Helical" evidence="1">
    <location>
        <begin position="58"/>
        <end position="79"/>
    </location>
</feature>
<protein>
    <recommendedName>
        <fullName evidence="4">Transmembrane protein</fullName>
    </recommendedName>
</protein>
<dbReference type="RefSeq" id="WP_174991656.1">
    <property type="nucleotide sequence ID" value="NZ_CABVPX010000003.1"/>
</dbReference>
<evidence type="ECO:0000256" key="1">
    <source>
        <dbReference type="SAM" id="Phobius"/>
    </source>
</evidence>
<keyword evidence="1" id="KW-0812">Transmembrane</keyword>
<feature type="transmembrane region" description="Helical" evidence="1">
    <location>
        <begin position="85"/>
        <end position="107"/>
    </location>
</feature>
<evidence type="ECO:0008006" key="4">
    <source>
        <dbReference type="Google" id="ProtNLM"/>
    </source>
</evidence>
<evidence type="ECO:0000313" key="2">
    <source>
        <dbReference type="EMBL" id="VWB24287.1"/>
    </source>
</evidence>
<proteinExistence type="predicted"/>
<gene>
    <name evidence="2" type="ORF">BAR24066_00984</name>
</gene>
<keyword evidence="1" id="KW-1133">Transmembrane helix</keyword>
<keyword evidence="1" id="KW-0472">Membrane</keyword>